<accession>A0ABN7TZC5</accession>
<feature type="domain" description="VOC" evidence="1">
    <location>
        <begin position="135"/>
        <end position="246"/>
    </location>
</feature>
<evidence type="ECO:0000313" key="3">
    <source>
        <dbReference type="Proteomes" id="UP000730618"/>
    </source>
</evidence>
<name>A0ABN7TZC5_9BACL</name>
<feature type="domain" description="VOC" evidence="1">
    <location>
        <begin position="7"/>
        <end position="117"/>
    </location>
</feature>
<protein>
    <recommendedName>
        <fullName evidence="1">VOC domain-containing protein</fullName>
    </recommendedName>
</protein>
<gene>
    <name evidence="2" type="ORF">PAECIP111802_07058</name>
</gene>
<dbReference type="CDD" id="cd06587">
    <property type="entry name" value="VOC"/>
    <property type="match status" value="1"/>
</dbReference>
<evidence type="ECO:0000259" key="1">
    <source>
        <dbReference type="PROSITE" id="PS51819"/>
    </source>
</evidence>
<keyword evidence="3" id="KW-1185">Reference proteome</keyword>
<dbReference type="PROSITE" id="PS51819">
    <property type="entry name" value="VOC"/>
    <property type="match status" value="2"/>
</dbReference>
<dbReference type="InterPro" id="IPR037523">
    <property type="entry name" value="VOC_core"/>
</dbReference>
<dbReference type="EMBL" id="CAJVCE010000043">
    <property type="protein sequence ID" value="CAG7658500.1"/>
    <property type="molecule type" value="Genomic_DNA"/>
</dbReference>
<evidence type="ECO:0000313" key="2">
    <source>
        <dbReference type="EMBL" id="CAG7658500.1"/>
    </source>
</evidence>
<dbReference type="RefSeq" id="WP_218103184.1">
    <property type="nucleotide sequence ID" value="NZ_CAJVCE010000043.1"/>
</dbReference>
<proteinExistence type="predicted"/>
<dbReference type="InterPro" id="IPR004360">
    <property type="entry name" value="Glyas_Fos-R_dOase_dom"/>
</dbReference>
<dbReference type="Pfam" id="PF00903">
    <property type="entry name" value="Glyoxalase"/>
    <property type="match status" value="2"/>
</dbReference>
<organism evidence="2 3">
    <name type="scientific">Paenibacillus allorhizosphaerae</name>
    <dbReference type="NCBI Taxonomy" id="2849866"/>
    <lineage>
        <taxon>Bacteria</taxon>
        <taxon>Bacillati</taxon>
        <taxon>Bacillota</taxon>
        <taxon>Bacilli</taxon>
        <taxon>Bacillales</taxon>
        <taxon>Paenibacillaceae</taxon>
        <taxon>Paenibacillus</taxon>
    </lineage>
</organism>
<comment type="caution">
    <text evidence="2">The sequence shown here is derived from an EMBL/GenBank/DDBJ whole genome shotgun (WGS) entry which is preliminary data.</text>
</comment>
<dbReference type="Proteomes" id="UP000730618">
    <property type="component" value="Unassembled WGS sequence"/>
</dbReference>
<reference evidence="2 3" key="1">
    <citation type="submission" date="2021-06" db="EMBL/GenBank/DDBJ databases">
        <authorList>
            <person name="Criscuolo A."/>
        </authorList>
    </citation>
    <scope>NUCLEOTIDE SEQUENCE [LARGE SCALE GENOMIC DNA]</scope>
    <source>
        <strain evidence="3">CIP 111802</strain>
    </source>
</reference>
<sequence length="593" mass="65295">MNAAELVLESFFLNVKEMVRTVKFYRKLFGMPYRAGVRIKVYGLKMEGGTWVNFDQHRDFMPNLNPQYMLAAADVQEAYRFLQEIGADIAGPIVRIAGYDAFPFRDPDGNVLMIGQAAAGGESSGKTPGHAVENRVTAAFIPTEHIAASVAFYRELFGLPPQDAITEDTYVLDMQKGAKLIFVKQERVEAPEKYNRVLFRSQNIAAAHTFAVERGIRLHPVKAYRPGNGMLYMYDPDGHVIVLMGDPGVRVEGGGATGNEPFSLPISGGDELLSGAASIGRTEAGVMELTGPMDRGAARTRKLYRTPLEISAEVRTDTESPYIQLYYGQHGKVILNWDHWELSPSELVYQHPSINEEFGYPGIGRVDRGVWSEITWRIEETYAEIRVNGELRLRQPGHFADLIGTAGISAGKGSAIAVRSFALRELPPSRGPHPELQVQGGDILVPAPQCYPTLTNEGLRLTCTTEQTQAWTQRIYTAPLRIEAQVMTDPREAIVSFAQGRVVLNGFDRDGTIEILDPATKQESWKEGTGTLPLNEWVTVTWELHATESRLLVNGSLWYSGPGSYSGLSGKIGVGPGRGSVLYVKSLSVTPFA</sequence>